<dbReference type="Proteomes" id="UP000320762">
    <property type="component" value="Unassembled WGS sequence"/>
</dbReference>
<reference evidence="2 3" key="1">
    <citation type="journal article" date="2019" name="New Phytol.">
        <title>Comparative genomics reveals unique wood-decay strategies and fruiting body development in the Schizophyllaceae.</title>
        <authorList>
            <person name="Almasi E."/>
            <person name="Sahu N."/>
            <person name="Krizsan K."/>
            <person name="Balint B."/>
            <person name="Kovacs G.M."/>
            <person name="Kiss B."/>
            <person name="Cseklye J."/>
            <person name="Drula E."/>
            <person name="Henrissat B."/>
            <person name="Nagy I."/>
            <person name="Chovatia M."/>
            <person name="Adam C."/>
            <person name="LaButti K."/>
            <person name="Lipzen A."/>
            <person name="Riley R."/>
            <person name="Grigoriev I.V."/>
            <person name="Nagy L.G."/>
        </authorList>
    </citation>
    <scope>NUCLEOTIDE SEQUENCE [LARGE SCALE GENOMIC DNA]</scope>
    <source>
        <strain evidence="2 3">NL-1724</strain>
    </source>
</reference>
<sequence length="166" mass="18022">MPFARAYRYDDRAHRYADRSLQLPCVRYPLSPPSRARSIIFVVTTCSIINVVYYHRRRRASGLTSNMFDCFVCLSTVVVCLSTVVVTLSTVVVCLSIVVLALSCSPLASSCSPCGRRYYTRPVDGIVVFAVRTASSCSTSSAGILTRASVTLLSEEGGWVDSTGAS</sequence>
<keyword evidence="1" id="KW-0812">Transmembrane</keyword>
<keyword evidence="3" id="KW-1185">Reference proteome</keyword>
<name>A0A550CRD4_9AGAR</name>
<evidence type="ECO:0000313" key="2">
    <source>
        <dbReference type="EMBL" id="TRM67363.1"/>
    </source>
</evidence>
<evidence type="ECO:0000256" key="1">
    <source>
        <dbReference type="SAM" id="Phobius"/>
    </source>
</evidence>
<protein>
    <submittedName>
        <fullName evidence="2">Uncharacterized protein</fullName>
    </submittedName>
</protein>
<feature type="transmembrane region" description="Helical" evidence="1">
    <location>
        <begin position="36"/>
        <end position="55"/>
    </location>
</feature>
<keyword evidence="1" id="KW-1133">Transmembrane helix</keyword>
<dbReference type="AlphaFoldDB" id="A0A550CRD4"/>
<proteinExistence type="predicted"/>
<keyword evidence="1" id="KW-0472">Membrane</keyword>
<evidence type="ECO:0000313" key="3">
    <source>
        <dbReference type="Proteomes" id="UP000320762"/>
    </source>
</evidence>
<feature type="transmembrane region" description="Helical" evidence="1">
    <location>
        <begin position="67"/>
        <end position="100"/>
    </location>
</feature>
<dbReference type="EMBL" id="VDMD01000002">
    <property type="protein sequence ID" value="TRM67363.1"/>
    <property type="molecule type" value="Genomic_DNA"/>
</dbReference>
<gene>
    <name evidence="2" type="ORF">BD626DRAFT_478578</name>
</gene>
<organism evidence="2 3">
    <name type="scientific">Schizophyllum amplum</name>
    <dbReference type="NCBI Taxonomy" id="97359"/>
    <lineage>
        <taxon>Eukaryota</taxon>
        <taxon>Fungi</taxon>
        <taxon>Dikarya</taxon>
        <taxon>Basidiomycota</taxon>
        <taxon>Agaricomycotina</taxon>
        <taxon>Agaricomycetes</taxon>
        <taxon>Agaricomycetidae</taxon>
        <taxon>Agaricales</taxon>
        <taxon>Schizophyllaceae</taxon>
        <taxon>Schizophyllum</taxon>
    </lineage>
</organism>
<comment type="caution">
    <text evidence="2">The sequence shown here is derived from an EMBL/GenBank/DDBJ whole genome shotgun (WGS) entry which is preliminary data.</text>
</comment>
<accession>A0A550CRD4</accession>